<feature type="signal peptide" evidence="6">
    <location>
        <begin position="1"/>
        <end position="18"/>
    </location>
</feature>
<dbReference type="InterPro" id="IPR002938">
    <property type="entry name" value="FAD-bd"/>
</dbReference>
<protein>
    <submittedName>
        <fullName evidence="8">Putative salicylate hydroxylase</fullName>
    </submittedName>
</protein>
<comment type="similarity">
    <text evidence="1">Belongs to the paxM FAD-dependent monooxygenase family.</text>
</comment>
<keyword evidence="3" id="KW-0274">FAD</keyword>
<dbReference type="Pfam" id="PF01494">
    <property type="entry name" value="FAD_binding_3"/>
    <property type="match status" value="1"/>
</dbReference>
<evidence type="ECO:0000256" key="4">
    <source>
        <dbReference type="ARBA" id="ARBA00023002"/>
    </source>
</evidence>
<name>A0A2I2FUI0_9EURO</name>
<dbReference type="EMBL" id="MSFO01000009">
    <property type="protein sequence ID" value="PLB44282.1"/>
    <property type="molecule type" value="Genomic_DNA"/>
</dbReference>
<evidence type="ECO:0000259" key="7">
    <source>
        <dbReference type="Pfam" id="PF01494"/>
    </source>
</evidence>
<dbReference type="AlphaFoldDB" id="A0A2I2FUI0"/>
<gene>
    <name evidence="8" type="ORF">P170DRAFT_416779</name>
</gene>
<keyword evidence="5" id="KW-0503">Monooxygenase</keyword>
<keyword evidence="9" id="KW-1185">Reference proteome</keyword>
<keyword evidence="4" id="KW-0560">Oxidoreductase</keyword>
<feature type="chain" id="PRO_5014151796" evidence="6">
    <location>
        <begin position="19"/>
        <end position="395"/>
    </location>
</feature>
<dbReference type="InterPro" id="IPR050493">
    <property type="entry name" value="FAD-dep_Monooxygenase_BioMet"/>
</dbReference>
<dbReference type="RefSeq" id="XP_024699584.1">
    <property type="nucleotide sequence ID" value="XM_024847142.1"/>
</dbReference>
<evidence type="ECO:0000256" key="3">
    <source>
        <dbReference type="ARBA" id="ARBA00022827"/>
    </source>
</evidence>
<evidence type="ECO:0000256" key="1">
    <source>
        <dbReference type="ARBA" id="ARBA00007992"/>
    </source>
</evidence>
<evidence type="ECO:0000256" key="6">
    <source>
        <dbReference type="SAM" id="SignalP"/>
    </source>
</evidence>
<dbReference type="STRING" id="1392250.A0A2I2FUI0"/>
<dbReference type="SUPFAM" id="SSF51905">
    <property type="entry name" value="FAD/NAD(P)-binding domain"/>
    <property type="match status" value="1"/>
</dbReference>
<dbReference type="GO" id="GO:0004497">
    <property type="term" value="F:monooxygenase activity"/>
    <property type="evidence" value="ECO:0007669"/>
    <property type="project" value="UniProtKB-KW"/>
</dbReference>
<proteinExistence type="inferred from homology"/>
<feature type="domain" description="FAD-binding" evidence="7">
    <location>
        <begin position="5"/>
        <end position="354"/>
    </location>
</feature>
<organism evidence="8 9">
    <name type="scientific">Aspergillus steynii IBT 23096</name>
    <dbReference type="NCBI Taxonomy" id="1392250"/>
    <lineage>
        <taxon>Eukaryota</taxon>
        <taxon>Fungi</taxon>
        <taxon>Dikarya</taxon>
        <taxon>Ascomycota</taxon>
        <taxon>Pezizomycotina</taxon>
        <taxon>Eurotiomycetes</taxon>
        <taxon>Eurotiomycetidae</taxon>
        <taxon>Eurotiales</taxon>
        <taxon>Aspergillaceae</taxon>
        <taxon>Aspergillus</taxon>
        <taxon>Aspergillus subgen. Circumdati</taxon>
    </lineage>
</organism>
<dbReference type="OrthoDB" id="9993796at2759"/>
<dbReference type="Proteomes" id="UP000234275">
    <property type="component" value="Unassembled WGS sequence"/>
</dbReference>
<dbReference type="PRINTS" id="PR00420">
    <property type="entry name" value="RNGMNOXGNASE"/>
</dbReference>
<dbReference type="PANTHER" id="PTHR13789:SF215">
    <property type="entry name" value="FAD-BINDING DOMAIN-CONTAINING PROTEIN-RELATED"/>
    <property type="match status" value="1"/>
</dbReference>
<keyword evidence="6" id="KW-0732">Signal</keyword>
<sequence>MPLRIIVIGAGVAGLCAAVALHQAGHSVQVFDKSRLTGEVGSAILITPNGHRVLTRLGFNFAAARADEMTYFQPVDGITLHPLEAHDLADPRDQFGAPLYTIHRADLQRELLRLARGMDVRLGVKVVAADAEQGWIRTDDGAQYEADLVVAADGVHSVLRGAVLEDERAAAPVKSGLSAFRFLIPTETVQGDGQFQALQRVRGKGSSLFADTSKESEHHMVWFTCRGRQLQVFVGVHEDTQAKGDGSTDLKNLMLSEFGHYHPSLTHLIRQAPEVADWPLSIHDPLPTWHRGRVVLIGDAAHPMLPLGAQGANQAIEDAGALGALLGTGVQKSHIPRRLELFEKVRRLRASRVQTLSKVRLGKERDVESEVRKFADPPGSDVPTTFAERYMHDYG</sequence>
<evidence type="ECO:0000256" key="2">
    <source>
        <dbReference type="ARBA" id="ARBA00022630"/>
    </source>
</evidence>
<dbReference type="GeneID" id="36554841"/>
<dbReference type="VEuPathDB" id="FungiDB:P170DRAFT_416779"/>
<dbReference type="GO" id="GO:0071949">
    <property type="term" value="F:FAD binding"/>
    <property type="evidence" value="ECO:0007669"/>
    <property type="project" value="InterPro"/>
</dbReference>
<evidence type="ECO:0000256" key="5">
    <source>
        <dbReference type="ARBA" id="ARBA00023033"/>
    </source>
</evidence>
<dbReference type="InterPro" id="IPR036188">
    <property type="entry name" value="FAD/NAD-bd_sf"/>
</dbReference>
<dbReference type="Gene3D" id="3.50.50.60">
    <property type="entry name" value="FAD/NAD(P)-binding domain"/>
    <property type="match status" value="1"/>
</dbReference>
<evidence type="ECO:0000313" key="9">
    <source>
        <dbReference type="Proteomes" id="UP000234275"/>
    </source>
</evidence>
<keyword evidence="2" id="KW-0285">Flavoprotein</keyword>
<comment type="caution">
    <text evidence="8">The sequence shown here is derived from an EMBL/GenBank/DDBJ whole genome shotgun (WGS) entry which is preliminary data.</text>
</comment>
<evidence type="ECO:0000313" key="8">
    <source>
        <dbReference type="EMBL" id="PLB44282.1"/>
    </source>
</evidence>
<reference evidence="8 9" key="1">
    <citation type="submission" date="2016-12" db="EMBL/GenBank/DDBJ databases">
        <title>The genomes of Aspergillus section Nigri reveals drivers in fungal speciation.</title>
        <authorList>
            <consortium name="DOE Joint Genome Institute"/>
            <person name="Vesth T.C."/>
            <person name="Nybo J."/>
            <person name="Theobald S."/>
            <person name="Brandl J."/>
            <person name="Frisvad J.C."/>
            <person name="Nielsen K.F."/>
            <person name="Lyhne E.K."/>
            <person name="Kogle M.E."/>
            <person name="Kuo A."/>
            <person name="Riley R."/>
            <person name="Clum A."/>
            <person name="Nolan M."/>
            <person name="Lipzen A."/>
            <person name="Salamov A."/>
            <person name="Henrissat B."/>
            <person name="Wiebenga A."/>
            <person name="De Vries R.P."/>
            <person name="Grigoriev I.V."/>
            <person name="Mortensen U.H."/>
            <person name="Andersen M.R."/>
            <person name="Baker S.E."/>
        </authorList>
    </citation>
    <scope>NUCLEOTIDE SEQUENCE [LARGE SCALE GENOMIC DNA]</scope>
    <source>
        <strain evidence="8 9">IBT 23096</strain>
    </source>
</reference>
<accession>A0A2I2FUI0</accession>
<dbReference type="PANTHER" id="PTHR13789">
    <property type="entry name" value="MONOOXYGENASE"/>
    <property type="match status" value="1"/>
</dbReference>